<dbReference type="InterPro" id="IPR013563">
    <property type="entry name" value="Oligopep_ABC_C"/>
</dbReference>
<keyword evidence="8" id="KW-1278">Translocase</keyword>
<evidence type="ECO:0000259" key="10">
    <source>
        <dbReference type="PROSITE" id="PS50893"/>
    </source>
</evidence>
<keyword evidence="3" id="KW-0813">Transport</keyword>
<keyword evidence="6" id="KW-0547">Nucleotide-binding</keyword>
<keyword evidence="11" id="KW-0378">Hydrolase</keyword>
<dbReference type="InterPro" id="IPR027417">
    <property type="entry name" value="P-loop_NTPase"/>
</dbReference>
<dbReference type="EMBL" id="LKAJ01000012">
    <property type="protein sequence ID" value="KRG20410.1"/>
    <property type="molecule type" value="Genomic_DNA"/>
</dbReference>
<accession>A0A0Q9YSH8</accession>
<dbReference type="PROSITE" id="PS00211">
    <property type="entry name" value="ABC_TRANSPORTER_1"/>
    <property type="match status" value="2"/>
</dbReference>
<keyword evidence="13" id="KW-1185">Reference proteome</keyword>
<dbReference type="Pfam" id="PF08352">
    <property type="entry name" value="oligo_HPY"/>
    <property type="match status" value="2"/>
</dbReference>
<dbReference type="GO" id="GO:0005886">
    <property type="term" value="C:plasma membrane"/>
    <property type="evidence" value="ECO:0007669"/>
    <property type="project" value="UniProtKB-SubCell"/>
</dbReference>
<dbReference type="AlphaFoldDB" id="A0A0Q9YSH8"/>
<evidence type="ECO:0000256" key="8">
    <source>
        <dbReference type="ARBA" id="ARBA00022967"/>
    </source>
</evidence>
<evidence type="ECO:0000313" key="13">
    <source>
        <dbReference type="Proteomes" id="UP000051497"/>
    </source>
</evidence>
<dbReference type="InterPro" id="IPR017871">
    <property type="entry name" value="ABC_transporter-like_CS"/>
</dbReference>
<dbReference type="STRING" id="295108.HT99x_02506"/>
<dbReference type="PROSITE" id="PS50893">
    <property type="entry name" value="ABC_TRANSPORTER_2"/>
    <property type="match status" value="2"/>
</dbReference>
<keyword evidence="4" id="KW-1003">Cell membrane</keyword>
<dbReference type="CDD" id="cd03257">
    <property type="entry name" value="ABC_NikE_OppD_transporters"/>
    <property type="match status" value="2"/>
</dbReference>
<name>A0A0Q9YSH8_9GAMM</name>
<gene>
    <name evidence="11" type="primary">gsiA</name>
    <name evidence="12" type="ORF">HT99x_009745</name>
    <name evidence="11" type="ORF">HT99x_02506</name>
</gene>
<dbReference type="GO" id="GO:0005524">
    <property type="term" value="F:ATP binding"/>
    <property type="evidence" value="ECO:0007669"/>
    <property type="project" value="UniProtKB-KW"/>
</dbReference>
<reference evidence="12" key="2">
    <citation type="journal article" date="2016" name="Genome Announc.">
        <title>Draft Genome Sequences of Two Novel Amoeba-Resistant Intranuclear Bacteria, 'Candidatus Berkiella cookevillensis' and 'Candidatus Berkiella aquae'.</title>
        <authorList>
            <person name="Mehari Y.T."/>
            <person name="Arivett B.A."/>
            <person name="Farone A.L."/>
            <person name="Gunderson J.H."/>
            <person name="Farone M.B."/>
        </authorList>
    </citation>
    <scope>NUCLEOTIDE SEQUENCE</scope>
    <source>
        <strain evidence="12">HT99</strain>
    </source>
</reference>
<evidence type="ECO:0000256" key="2">
    <source>
        <dbReference type="ARBA" id="ARBA00005417"/>
    </source>
</evidence>
<keyword evidence="9" id="KW-0472">Membrane</keyword>
<dbReference type="PATRIC" id="fig|1590043.3.peg.2554"/>
<dbReference type="InterPro" id="IPR050388">
    <property type="entry name" value="ABC_Ni/Peptide_Import"/>
</dbReference>
<dbReference type="GO" id="GO:0015833">
    <property type="term" value="P:peptide transport"/>
    <property type="evidence" value="ECO:0007669"/>
    <property type="project" value="InterPro"/>
</dbReference>
<reference evidence="12" key="3">
    <citation type="submission" date="2021-06" db="EMBL/GenBank/DDBJ databases">
        <title>Genomic Description and Analysis of Intracellular Bacteria, Candidatus Berkiella cookevillensis and Candidatus Berkiella aquae.</title>
        <authorList>
            <person name="Kidane D.T."/>
            <person name="Mehari Y.T."/>
            <person name="Rice F.C."/>
            <person name="Arivett B.A."/>
            <person name="Farone A.L."/>
            <person name="Berk S.G."/>
            <person name="Farone M.B."/>
        </authorList>
    </citation>
    <scope>NUCLEOTIDE SEQUENCE</scope>
    <source>
        <strain evidence="12">HT99</strain>
    </source>
</reference>
<dbReference type="Pfam" id="PF00005">
    <property type="entry name" value="ABC_tran"/>
    <property type="match status" value="2"/>
</dbReference>
<evidence type="ECO:0000256" key="1">
    <source>
        <dbReference type="ARBA" id="ARBA00004417"/>
    </source>
</evidence>
<dbReference type="SUPFAM" id="SSF52540">
    <property type="entry name" value="P-loop containing nucleoside triphosphate hydrolases"/>
    <property type="match status" value="2"/>
</dbReference>
<comment type="subcellular location">
    <subcellularLocation>
        <location evidence="1">Cell inner membrane</location>
        <topology evidence="1">Peripheral membrane protein</topology>
    </subcellularLocation>
</comment>
<dbReference type="InterPro" id="IPR003439">
    <property type="entry name" value="ABC_transporter-like_ATP-bd"/>
</dbReference>
<keyword evidence="5" id="KW-0997">Cell inner membrane</keyword>
<feature type="domain" description="ABC transporter" evidence="10">
    <location>
        <begin position="7"/>
        <end position="260"/>
    </location>
</feature>
<evidence type="ECO:0000313" key="11">
    <source>
        <dbReference type="EMBL" id="KRG20410.1"/>
    </source>
</evidence>
<evidence type="ECO:0000256" key="7">
    <source>
        <dbReference type="ARBA" id="ARBA00022840"/>
    </source>
</evidence>
<evidence type="ECO:0000256" key="9">
    <source>
        <dbReference type="ARBA" id="ARBA00023136"/>
    </source>
</evidence>
<keyword evidence="7 11" id="KW-0067">ATP-binding</keyword>
<dbReference type="GO" id="GO:0055085">
    <property type="term" value="P:transmembrane transport"/>
    <property type="evidence" value="ECO:0007669"/>
    <property type="project" value="UniProtKB-ARBA"/>
</dbReference>
<dbReference type="NCBIfam" id="NF008453">
    <property type="entry name" value="PRK11308.1"/>
    <property type="match status" value="2"/>
</dbReference>
<reference evidence="11" key="1">
    <citation type="submission" date="2015-09" db="EMBL/GenBank/DDBJ databases">
        <title>Draft Genome Sequences of Two Novel Amoeba-resistant Intranuclear Bacteria, Candidatus Berkiella cookevillensis and Candidatus Berkiella aquae.</title>
        <authorList>
            <person name="Mehari Y.T."/>
            <person name="Arivett B.A."/>
            <person name="Farone A.L."/>
            <person name="Gunderson J.H."/>
            <person name="Farone M.B."/>
        </authorList>
    </citation>
    <scope>NUCLEOTIDE SEQUENCE [LARGE SCALE GENOMIC DNA]</scope>
    <source>
        <strain evidence="11">HT99</strain>
    </source>
</reference>
<dbReference type="Gene3D" id="3.40.50.300">
    <property type="entry name" value="P-loop containing nucleotide triphosphate hydrolases"/>
    <property type="match status" value="2"/>
</dbReference>
<comment type="caution">
    <text evidence="11">The sequence shown here is derived from an EMBL/GenBank/DDBJ whole genome shotgun (WGS) entry which is preliminary data.</text>
</comment>
<protein>
    <submittedName>
        <fullName evidence="12">ABC transporter ATP-binding protein</fullName>
    </submittedName>
    <submittedName>
        <fullName evidence="11">Glutathione import ATP-binding protein GsiA</fullName>
        <ecNumber evidence="11">3.6.3.-</ecNumber>
    </submittedName>
</protein>
<evidence type="ECO:0000313" key="12">
    <source>
        <dbReference type="EMBL" id="MCS5711718.1"/>
    </source>
</evidence>
<dbReference type="InterPro" id="IPR003593">
    <property type="entry name" value="AAA+_ATPase"/>
</dbReference>
<evidence type="ECO:0000256" key="6">
    <source>
        <dbReference type="ARBA" id="ARBA00022741"/>
    </source>
</evidence>
<dbReference type="FunFam" id="3.40.50.300:FF:000016">
    <property type="entry name" value="Oligopeptide ABC transporter ATP-binding component"/>
    <property type="match status" value="2"/>
</dbReference>
<dbReference type="Proteomes" id="UP000051497">
    <property type="component" value="Unassembled WGS sequence"/>
</dbReference>
<dbReference type="SMART" id="SM00382">
    <property type="entry name" value="AAA"/>
    <property type="match status" value="2"/>
</dbReference>
<dbReference type="RefSeq" id="WP_075067120.1">
    <property type="nucleotide sequence ID" value="NZ_LKAJ02000001.1"/>
</dbReference>
<sequence length="692" mass="76767">MSSDTLLEVNRLKVEIHAAVGNIHAVNEVSFNIARGEIFSLLGESGCGKTMTALAINRLLPHQAKICQGSEILLEGTPIHQLSEYKMQKIRAKKIGMIFQDPALALNPVMTIGEQLSEAIRLANSQSLSKSDIFKQMLTLLENVRIPDREAFLNYYPHQLSGGMKQRIVIAIALAKSPDLLIADEPTTALDVTTQAQVLSLLKELNQKMGMAILLISHDLGVVQQMANHVAVMYAGHIVEKGSKANFFAEPKHPYSTQLFASLPEHTVKNHKLATIPGHVPSLDQHFTLCRFKGRCEKVFAACEEINPKLIGVNQEQAVRCLWYDDGITKKLPKLLNLKVINESYSASSTIEDLAEDEADDKIILNVENLKVYFPIQKGIFKRTVGYVKAVDDVSFHLPEGKTLALVGESGCGKTTVGRAITRLLKPYAGSVQYHDHNLLKLSDKKLRAYRSHLQMIFQDPYSAMDPRFTVEEIILEGMLALKIGTDAPERQDRVNHLLEQVGLSQKMKNRYPHELSGGQRQRVAIARALAVGAELIICDEPTSALDVSVQAQILNLLRSLQNDLAISYLFITHNIAVVNYLADYVAVMYLGKIVEYGPVKEVINSPKHPYTQALLASVPSIVDSGKTFVPVKGEIPSPSNPPAGCHFSPRCPKAMAKCFHHYPDKYEVGKEHTTQCYLYAPVDRKEKMNGN</sequence>
<organism evidence="11">
    <name type="scientific">Candidatus Berkiella aquae</name>
    <dbReference type="NCBI Taxonomy" id="295108"/>
    <lineage>
        <taxon>Bacteria</taxon>
        <taxon>Pseudomonadati</taxon>
        <taxon>Pseudomonadota</taxon>
        <taxon>Gammaproteobacteria</taxon>
        <taxon>Candidatus Berkiellales</taxon>
        <taxon>Candidatus Berkiellaceae</taxon>
        <taxon>Candidatus Berkiella</taxon>
    </lineage>
</organism>
<dbReference type="EMBL" id="LKAJ02000001">
    <property type="protein sequence ID" value="MCS5711718.1"/>
    <property type="molecule type" value="Genomic_DNA"/>
</dbReference>
<dbReference type="OrthoDB" id="9784450at2"/>
<evidence type="ECO:0000256" key="5">
    <source>
        <dbReference type="ARBA" id="ARBA00022519"/>
    </source>
</evidence>
<dbReference type="NCBIfam" id="TIGR01727">
    <property type="entry name" value="oligo_HPY"/>
    <property type="match status" value="2"/>
</dbReference>
<dbReference type="NCBIfam" id="NF007739">
    <property type="entry name" value="PRK10419.1"/>
    <property type="match status" value="2"/>
</dbReference>
<feature type="domain" description="ABC transporter" evidence="10">
    <location>
        <begin position="365"/>
        <end position="616"/>
    </location>
</feature>
<comment type="similarity">
    <text evidence="2">Belongs to the ABC transporter superfamily.</text>
</comment>
<proteinExistence type="inferred from homology"/>
<dbReference type="PANTHER" id="PTHR43297:SF14">
    <property type="entry name" value="ATPASE AAA-TYPE CORE DOMAIN-CONTAINING PROTEIN"/>
    <property type="match status" value="1"/>
</dbReference>
<dbReference type="EC" id="3.6.3.-" evidence="11"/>
<evidence type="ECO:0000256" key="4">
    <source>
        <dbReference type="ARBA" id="ARBA00022475"/>
    </source>
</evidence>
<dbReference type="PANTHER" id="PTHR43297">
    <property type="entry name" value="OLIGOPEPTIDE TRANSPORT ATP-BINDING PROTEIN APPD"/>
    <property type="match status" value="1"/>
</dbReference>
<dbReference type="GO" id="GO:0016887">
    <property type="term" value="F:ATP hydrolysis activity"/>
    <property type="evidence" value="ECO:0007669"/>
    <property type="project" value="InterPro"/>
</dbReference>
<evidence type="ECO:0000256" key="3">
    <source>
        <dbReference type="ARBA" id="ARBA00022448"/>
    </source>
</evidence>